<dbReference type="EMBL" id="SRPW01001547">
    <property type="protein sequence ID" value="KAG6000252.1"/>
    <property type="molecule type" value="Genomic_DNA"/>
</dbReference>
<feature type="region of interest" description="Disordered" evidence="1">
    <location>
        <begin position="1"/>
        <end position="28"/>
    </location>
</feature>
<evidence type="ECO:0000313" key="2">
    <source>
        <dbReference type="EMBL" id="KAG6000252.1"/>
    </source>
</evidence>
<dbReference type="Proteomes" id="UP000748025">
    <property type="component" value="Unassembled WGS sequence"/>
</dbReference>
<organism evidence="2 3">
    <name type="scientific">Claviceps pusilla</name>
    <dbReference type="NCBI Taxonomy" id="123648"/>
    <lineage>
        <taxon>Eukaryota</taxon>
        <taxon>Fungi</taxon>
        <taxon>Dikarya</taxon>
        <taxon>Ascomycota</taxon>
        <taxon>Pezizomycotina</taxon>
        <taxon>Sordariomycetes</taxon>
        <taxon>Hypocreomycetidae</taxon>
        <taxon>Hypocreales</taxon>
        <taxon>Clavicipitaceae</taxon>
        <taxon>Claviceps</taxon>
    </lineage>
</organism>
<evidence type="ECO:0000313" key="3">
    <source>
        <dbReference type="Proteomes" id="UP000748025"/>
    </source>
</evidence>
<proteinExistence type="predicted"/>
<reference evidence="2" key="1">
    <citation type="journal article" date="2020" name="bioRxiv">
        <title>Whole genome comparisons of ergot fungi reveals the divergence and evolution of species within the genus Claviceps are the result of varying mechanisms driving genome evolution and host range expansion.</title>
        <authorList>
            <person name="Wyka S.A."/>
            <person name="Mondo S.J."/>
            <person name="Liu M."/>
            <person name="Dettman J."/>
            <person name="Nalam V."/>
            <person name="Broders K.D."/>
        </authorList>
    </citation>
    <scope>NUCLEOTIDE SEQUENCE</scope>
    <source>
        <strain evidence="2">CCC 602</strain>
    </source>
</reference>
<sequence length="227" mass="25888">MPPKAKAGGKGIRGEPKGPEPAPETVGERTIQRFYQTNPAEKRLEEVGFPGLTSQERTAYTHTKLILPIAERRIPLSNKAEREYWKQVSKDGLPIRRLRKNYNWGRDRSGRDIATYRLEDFQQRTLKHARLSALDILHRQFLSKRQTSLAHGGELSEQEIIDEKTRRREMSALKRDLYGEIPGSLANDPEWDDVIPIPHSEPADALAKIAYPDDYAEGRLTSIVIVP</sequence>
<name>A0A9P7N866_9HYPO</name>
<dbReference type="AlphaFoldDB" id="A0A9P7N866"/>
<evidence type="ECO:0000256" key="1">
    <source>
        <dbReference type="SAM" id="MobiDB-lite"/>
    </source>
</evidence>
<keyword evidence="3" id="KW-1185">Reference proteome</keyword>
<protein>
    <submittedName>
        <fullName evidence="2">Uncharacterized protein</fullName>
    </submittedName>
</protein>
<accession>A0A9P7N866</accession>
<comment type="caution">
    <text evidence="2">The sequence shown here is derived from an EMBL/GenBank/DDBJ whole genome shotgun (WGS) entry which is preliminary data.</text>
</comment>
<gene>
    <name evidence="2" type="ORF">E4U43_001653</name>
</gene>
<dbReference type="OrthoDB" id="272289at2759"/>